<dbReference type="Gene3D" id="1.10.510.10">
    <property type="entry name" value="Transferase(Phosphotransferase) domain 1"/>
    <property type="match status" value="1"/>
</dbReference>
<dbReference type="InterPro" id="IPR017441">
    <property type="entry name" value="Protein_kinase_ATP_BS"/>
</dbReference>
<dbReference type="CDD" id="cd14066">
    <property type="entry name" value="STKc_IRAK"/>
    <property type="match status" value="1"/>
</dbReference>
<evidence type="ECO:0000256" key="10">
    <source>
        <dbReference type="ARBA" id="ARBA00023136"/>
    </source>
</evidence>
<comment type="similarity">
    <text evidence="14">Belongs to the protein kinase superfamily.</text>
</comment>
<keyword evidence="10" id="KW-0472">Membrane</keyword>
<sequence>MPFGLVSAWNKRRRSKPQDHTDPWIYKPAEYWQSEDQTSRPSKRRHGSSVFTVKEMEVATCSFSDENLLGKGGFGRVYMGTLRSGDVVAIKKMELPSFKEAEGELEFRVEVDILSRLDHPNLVSLIGYCADGKHRFLVYEYMQKGNLQDHLNGIGETKMDWPSRLKVALGAARGLAYLHSSSAVGIPIVHRDFKSTNVLLNANFEAKISDFGLAKLLPEGQETSVTARVLGTFGYFDPEYTSTGKLTLQSDVYAFGVVLLELLTGRRAVDINQGQNDQNLVLQVRHILRKVIDPDMGRNSYTIESIAMFANLASRCVRVESGPTLDARMCKRTPIGFLYKCKRHRCGFQDGLKMQILYLQWNV</sequence>
<evidence type="ECO:0000256" key="1">
    <source>
        <dbReference type="ARBA" id="ARBA00004236"/>
    </source>
</evidence>
<dbReference type="EMBL" id="JAIQCV010000002">
    <property type="protein sequence ID" value="KAH1122112.1"/>
    <property type="molecule type" value="Genomic_DNA"/>
</dbReference>
<comment type="subcellular location">
    <subcellularLocation>
        <location evidence="1">Cell membrane</location>
    </subcellularLocation>
</comment>
<dbReference type="PROSITE" id="PS50011">
    <property type="entry name" value="PROTEIN_KINASE_DOM"/>
    <property type="match status" value="1"/>
</dbReference>
<dbReference type="PROSITE" id="PS00108">
    <property type="entry name" value="PROTEIN_KINASE_ST"/>
    <property type="match status" value="1"/>
</dbReference>
<evidence type="ECO:0000256" key="8">
    <source>
        <dbReference type="ARBA" id="ARBA00022777"/>
    </source>
</evidence>
<keyword evidence="4 14" id="KW-0723">Serine/threonine-protein kinase</keyword>
<evidence type="ECO:0000256" key="3">
    <source>
        <dbReference type="ARBA" id="ARBA00022475"/>
    </source>
</evidence>
<keyword evidence="9 13" id="KW-0067">ATP-binding</keyword>
<dbReference type="Proteomes" id="UP000828251">
    <property type="component" value="Unassembled WGS sequence"/>
</dbReference>
<dbReference type="GO" id="GO:0005524">
    <property type="term" value="F:ATP binding"/>
    <property type="evidence" value="ECO:0007669"/>
    <property type="project" value="UniProtKB-UniRule"/>
</dbReference>
<dbReference type="GO" id="GO:0004674">
    <property type="term" value="F:protein serine/threonine kinase activity"/>
    <property type="evidence" value="ECO:0007669"/>
    <property type="project" value="UniProtKB-KW"/>
</dbReference>
<dbReference type="OrthoDB" id="4062651at2759"/>
<dbReference type="Pfam" id="PF00069">
    <property type="entry name" value="Pkinase"/>
    <property type="match status" value="1"/>
</dbReference>
<dbReference type="FunFam" id="1.10.510.10:FF:000395">
    <property type="entry name" value="receptor-like serine/threonine-protein kinase NCRK"/>
    <property type="match status" value="1"/>
</dbReference>
<keyword evidence="17" id="KW-1185">Reference proteome</keyword>
<keyword evidence="3" id="KW-1003">Cell membrane</keyword>
<evidence type="ECO:0000256" key="12">
    <source>
        <dbReference type="ARBA" id="ARBA00048679"/>
    </source>
</evidence>
<dbReference type="InterPro" id="IPR008271">
    <property type="entry name" value="Ser/Thr_kinase_AS"/>
</dbReference>
<proteinExistence type="inferred from homology"/>
<evidence type="ECO:0000256" key="13">
    <source>
        <dbReference type="PROSITE-ProRule" id="PRU10141"/>
    </source>
</evidence>
<keyword evidence="7 13" id="KW-0547">Nucleotide-binding</keyword>
<evidence type="ECO:0000256" key="7">
    <source>
        <dbReference type="ARBA" id="ARBA00022741"/>
    </source>
</evidence>
<evidence type="ECO:0000256" key="5">
    <source>
        <dbReference type="ARBA" id="ARBA00022553"/>
    </source>
</evidence>
<evidence type="ECO:0000259" key="15">
    <source>
        <dbReference type="PROSITE" id="PS50011"/>
    </source>
</evidence>
<dbReference type="GO" id="GO:0005886">
    <property type="term" value="C:plasma membrane"/>
    <property type="evidence" value="ECO:0007669"/>
    <property type="project" value="UniProtKB-SubCell"/>
</dbReference>
<comment type="catalytic activity">
    <reaction evidence="12">
        <text>L-seryl-[protein] + ATP = O-phospho-L-seryl-[protein] + ADP + H(+)</text>
        <dbReference type="Rhea" id="RHEA:17989"/>
        <dbReference type="Rhea" id="RHEA-COMP:9863"/>
        <dbReference type="Rhea" id="RHEA-COMP:11604"/>
        <dbReference type="ChEBI" id="CHEBI:15378"/>
        <dbReference type="ChEBI" id="CHEBI:29999"/>
        <dbReference type="ChEBI" id="CHEBI:30616"/>
        <dbReference type="ChEBI" id="CHEBI:83421"/>
        <dbReference type="ChEBI" id="CHEBI:456216"/>
        <dbReference type="EC" id="2.7.11.1"/>
    </reaction>
</comment>
<dbReference type="InterPro" id="IPR000719">
    <property type="entry name" value="Prot_kinase_dom"/>
</dbReference>
<evidence type="ECO:0000313" key="16">
    <source>
        <dbReference type="EMBL" id="KAH1122112.1"/>
    </source>
</evidence>
<dbReference type="SUPFAM" id="SSF56112">
    <property type="entry name" value="Protein kinase-like (PK-like)"/>
    <property type="match status" value="1"/>
</dbReference>
<dbReference type="AlphaFoldDB" id="A0A9D3WDI9"/>
<keyword evidence="8" id="KW-0418">Kinase</keyword>
<evidence type="ECO:0000256" key="6">
    <source>
        <dbReference type="ARBA" id="ARBA00022679"/>
    </source>
</evidence>
<reference evidence="16 17" key="1">
    <citation type="journal article" date="2021" name="Plant Biotechnol. J.">
        <title>Multi-omics assisted identification of the key and species-specific regulatory components of drought-tolerant mechanisms in Gossypium stocksii.</title>
        <authorList>
            <person name="Yu D."/>
            <person name="Ke L."/>
            <person name="Zhang D."/>
            <person name="Wu Y."/>
            <person name="Sun Y."/>
            <person name="Mei J."/>
            <person name="Sun J."/>
            <person name="Sun Y."/>
        </authorList>
    </citation>
    <scope>NUCLEOTIDE SEQUENCE [LARGE SCALE GENOMIC DNA]</scope>
    <source>
        <strain evidence="17">cv. E1</strain>
        <tissue evidence="16">Leaf</tissue>
    </source>
</reference>
<evidence type="ECO:0000256" key="9">
    <source>
        <dbReference type="ARBA" id="ARBA00022840"/>
    </source>
</evidence>
<comment type="catalytic activity">
    <reaction evidence="11">
        <text>L-threonyl-[protein] + ATP = O-phospho-L-threonyl-[protein] + ADP + H(+)</text>
        <dbReference type="Rhea" id="RHEA:46608"/>
        <dbReference type="Rhea" id="RHEA-COMP:11060"/>
        <dbReference type="Rhea" id="RHEA-COMP:11605"/>
        <dbReference type="ChEBI" id="CHEBI:15378"/>
        <dbReference type="ChEBI" id="CHEBI:30013"/>
        <dbReference type="ChEBI" id="CHEBI:30616"/>
        <dbReference type="ChEBI" id="CHEBI:61977"/>
        <dbReference type="ChEBI" id="CHEBI:456216"/>
        <dbReference type="EC" id="2.7.11.1"/>
    </reaction>
</comment>
<gene>
    <name evidence="16" type="ORF">J1N35_005272</name>
</gene>
<evidence type="ECO:0000256" key="4">
    <source>
        <dbReference type="ARBA" id="ARBA00022527"/>
    </source>
</evidence>
<keyword evidence="6" id="KW-0808">Transferase</keyword>
<dbReference type="PANTHER" id="PTHR47989:SF47">
    <property type="entry name" value="SERINE_THREONINE-PROTEIN KINASE PBL28-RELATED"/>
    <property type="match status" value="1"/>
</dbReference>
<dbReference type="InterPro" id="IPR011009">
    <property type="entry name" value="Kinase-like_dom_sf"/>
</dbReference>
<feature type="domain" description="Protein kinase" evidence="15">
    <location>
        <begin position="63"/>
        <end position="363"/>
    </location>
</feature>
<accession>A0A9D3WDI9</accession>
<comment type="caution">
    <text evidence="16">The sequence shown here is derived from an EMBL/GenBank/DDBJ whole genome shotgun (WGS) entry which is preliminary data.</text>
</comment>
<evidence type="ECO:0000256" key="2">
    <source>
        <dbReference type="ARBA" id="ARBA00012513"/>
    </source>
</evidence>
<evidence type="ECO:0000313" key="17">
    <source>
        <dbReference type="Proteomes" id="UP000828251"/>
    </source>
</evidence>
<name>A0A9D3WDI9_9ROSI</name>
<dbReference type="Gene3D" id="3.30.200.20">
    <property type="entry name" value="Phosphorylase Kinase, domain 1"/>
    <property type="match status" value="1"/>
</dbReference>
<dbReference type="PANTHER" id="PTHR47989">
    <property type="entry name" value="OS01G0750732 PROTEIN"/>
    <property type="match status" value="1"/>
</dbReference>
<feature type="binding site" evidence="13">
    <location>
        <position position="92"/>
    </location>
    <ligand>
        <name>ATP</name>
        <dbReference type="ChEBI" id="CHEBI:30616"/>
    </ligand>
</feature>
<evidence type="ECO:0000256" key="14">
    <source>
        <dbReference type="RuleBase" id="RU000304"/>
    </source>
</evidence>
<keyword evidence="5" id="KW-0597">Phosphoprotein</keyword>
<organism evidence="16 17">
    <name type="scientific">Gossypium stocksii</name>
    <dbReference type="NCBI Taxonomy" id="47602"/>
    <lineage>
        <taxon>Eukaryota</taxon>
        <taxon>Viridiplantae</taxon>
        <taxon>Streptophyta</taxon>
        <taxon>Embryophyta</taxon>
        <taxon>Tracheophyta</taxon>
        <taxon>Spermatophyta</taxon>
        <taxon>Magnoliopsida</taxon>
        <taxon>eudicotyledons</taxon>
        <taxon>Gunneridae</taxon>
        <taxon>Pentapetalae</taxon>
        <taxon>rosids</taxon>
        <taxon>malvids</taxon>
        <taxon>Malvales</taxon>
        <taxon>Malvaceae</taxon>
        <taxon>Malvoideae</taxon>
        <taxon>Gossypium</taxon>
    </lineage>
</organism>
<protein>
    <recommendedName>
        <fullName evidence="2">non-specific serine/threonine protein kinase</fullName>
        <ecNumber evidence="2">2.7.11.1</ecNumber>
    </recommendedName>
</protein>
<dbReference type="PROSITE" id="PS00107">
    <property type="entry name" value="PROTEIN_KINASE_ATP"/>
    <property type="match status" value="1"/>
</dbReference>
<dbReference type="FunFam" id="3.30.200.20:FF:000178">
    <property type="entry name" value="serine/threonine-protein kinase PBS1-like"/>
    <property type="match status" value="1"/>
</dbReference>
<evidence type="ECO:0000256" key="11">
    <source>
        <dbReference type="ARBA" id="ARBA00047899"/>
    </source>
</evidence>
<dbReference type="EC" id="2.7.11.1" evidence="2"/>